<dbReference type="Pfam" id="PF20684">
    <property type="entry name" value="Fung_rhodopsin"/>
    <property type="match status" value="1"/>
</dbReference>
<evidence type="ECO:0000259" key="8">
    <source>
        <dbReference type="Pfam" id="PF20684"/>
    </source>
</evidence>
<evidence type="ECO:0000256" key="4">
    <source>
        <dbReference type="ARBA" id="ARBA00023136"/>
    </source>
</evidence>
<accession>A0ABR4HKP9</accession>
<dbReference type="PANTHER" id="PTHR33048">
    <property type="entry name" value="PTH11-LIKE INTEGRAL MEMBRANE PROTEIN (AFU_ORTHOLOGUE AFUA_5G11245)"/>
    <property type="match status" value="1"/>
</dbReference>
<evidence type="ECO:0000256" key="1">
    <source>
        <dbReference type="ARBA" id="ARBA00004141"/>
    </source>
</evidence>
<dbReference type="PANTHER" id="PTHR33048:SF146">
    <property type="entry name" value="INTEGRAL MEMBRANE PROTEIN"/>
    <property type="match status" value="1"/>
</dbReference>
<feature type="transmembrane region" description="Helical" evidence="7">
    <location>
        <begin position="209"/>
        <end position="228"/>
    </location>
</feature>
<dbReference type="Proteomes" id="UP001610335">
    <property type="component" value="Unassembled WGS sequence"/>
</dbReference>
<sequence length="393" mass="43216">MILNAAQKTNLSVTWILGGIATAAVFTRTYVRFFQQHSPGWDDYAMILCWCLAATSASLASTAVHYGLGVNLNDIQNPDDKVNALKYLTLAPSPSILSVAVGKISIVIFFHRLLGVSMTKALSTILWTLIFITVGLSIAAVVAVVAFCIPTESIWDKTITPKSCMAEETQLGIGLAQASFNAFTDIILGLLPAYSFWNLQMPLRRKIGLMMLFAVGVFGCVITSIKAYQLRNLTGHDNLTKSWSPITIWNTYISLPLYPQEIQTMKANLLSPLVDKPSSAEMFVLITCANIPMIRSLFRRIFNIQSSARASYRLESTPQSKSLPGRKKDRYFSLENSQNKTQNTVSASRGTRRNSVDRMYPLTRQDSPPDGGEGETGSQSGIIKGTEISVSYS</sequence>
<comment type="similarity">
    <text evidence="5">Belongs to the SAT4 family.</text>
</comment>
<evidence type="ECO:0000256" key="7">
    <source>
        <dbReference type="SAM" id="Phobius"/>
    </source>
</evidence>
<evidence type="ECO:0000256" key="6">
    <source>
        <dbReference type="SAM" id="MobiDB-lite"/>
    </source>
</evidence>
<dbReference type="EMBL" id="JBFXLS010000105">
    <property type="protein sequence ID" value="KAL2816040.1"/>
    <property type="molecule type" value="Genomic_DNA"/>
</dbReference>
<organism evidence="9 10">
    <name type="scientific">Aspergillus cavernicola</name>
    <dbReference type="NCBI Taxonomy" id="176166"/>
    <lineage>
        <taxon>Eukaryota</taxon>
        <taxon>Fungi</taxon>
        <taxon>Dikarya</taxon>
        <taxon>Ascomycota</taxon>
        <taxon>Pezizomycotina</taxon>
        <taxon>Eurotiomycetes</taxon>
        <taxon>Eurotiomycetidae</taxon>
        <taxon>Eurotiales</taxon>
        <taxon>Aspergillaceae</taxon>
        <taxon>Aspergillus</taxon>
        <taxon>Aspergillus subgen. Nidulantes</taxon>
    </lineage>
</organism>
<feature type="transmembrane region" description="Helical" evidence="7">
    <location>
        <begin position="43"/>
        <end position="67"/>
    </location>
</feature>
<evidence type="ECO:0000313" key="9">
    <source>
        <dbReference type="EMBL" id="KAL2816040.1"/>
    </source>
</evidence>
<name>A0ABR4HKP9_9EURO</name>
<keyword evidence="4 7" id="KW-0472">Membrane</keyword>
<comment type="caution">
    <text evidence="9">The sequence shown here is derived from an EMBL/GenBank/DDBJ whole genome shotgun (WGS) entry which is preliminary data.</text>
</comment>
<protein>
    <recommendedName>
        <fullName evidence="8">Rhodopsin domain-containing protein</fullName>
    </recommendedName>
</protein>
<feature type="region of interest" description="Disordered" evidence="6">
    <location>
        <begin position="331"/>
        <end position="393"/>
    </location>
</feature>
<feature type="transmembrane region" description="Helical" evidence="7">
    <location>
        <begin position="12"/>
        <end position="31"/>
    </location>
</feature>
<keyword evidence="10" id="KW-1185">Reference proteome</keyword>
<feature type="transmembrane region" description="Helical" evidence="7">
    <location>
        <begin position="178"/>
        <end position="197"/>
    </location>
</feature>
<dbReference type="InterPro" id="IPR052337">
    <property type="entry name" value="SAT4-like"/>
</dbReference>
<feature type="domain" description="Rhodopsin" evidence="8">
    <location>
        <begin position="28"/>
        <end position="251"/>
    </location>
</feature>
<keyword evidence="3 7" id="KW-1133">Transmembrane helix</keyword>
<feature type="transmembrane region" description="Helical" evidence="7">
    <location>
        <begin position="122"/>
        <end position="147"/>
    </location>
</feature>
<comment type="subcellular location">
    <subcellularLocation>
        <location evidence="1">Membrane</location>
        <topology evidence="1">Multi-pass membrane protein</topology>
    </subcellularLocation>
</comment>
<proteinExistence type="inferred from homology"/>
<evidence type="ECO:0000313" key="10">
    <source>
        <dbReference type="Proteomes" id="UP001610335"/>
    </source>
</evidence>
<keyword evidence="2 7" id="KW-0812">Transmembrane</keyword>
<evidence type="ECO:0000256" key="5">
    <source>
        <dbReference type="ARBA" id="ARBA00038359"/>
    </source>
</evidence>
<gene>
    <name evidence="9" type="ORF">BDW59DRAFT_166507</name>
</gene>
<reference evidence="9 10" key="1">
    <citation type="submission" date="2024-07" db="EMBL/GenBank/DDBJ databases">
        <title>Section-level genome sequencing and comparative genomics of Aspergillus sections Usti and Cavernicolus.</title>
        <authorList>
            <consortium name="Lawrence Berkeley National Laboratory"/>
            <person name="Nybo J.L."/>
            <person name="Vesth T.C."/>
            <person name="Theobald S."/>
            <person name="Frisvad J.C."/>
            <person name="Larsen T.O."/>
            <person name="Kjaerboelling I."/>
            <person name="Rothschild-Mancinelli K."/>
            <person name="Lyhne E.K."/>
            <person name="Kogle M.E."/>
            <person name="Barry K."/>
            <person name="Clum A."/>
            <person name="Na H."/>
            <person name="Ledsgaard L."/>
            <person name="Lin J."/>
            <person name="Lipzen A."/>
            <person name="Kuo A."/>
            <person name="Riley R."/>
            <person name="Mondo S."/>
            <person name="LaButti K."/>
            <person name="Haridas S."/>
            <person name="Pangalinan J."/>
            <person name="Salamov A.A."/>
            <person name="Simmons B.A."/>
            <person name="Magnuson J.K."/>
            <person name="Chen J."/>
            <person name="Drula E."/>
            <person name="Henrissat B."/>
            <person name="Wiebenga A."/>
            <person name="Lubbers R.J."/>
            <person name="Gomes A.C."/>
            <person name="Makela M.R."/>
            <person name="Stajich J."/>
            <person name="Grigoriev I.V."/>
            <person name="Mortensen U.H."/>
            <person name="De vries R.P."/>
            <person name="Baker S.E."/>
            <person name="Andersen M.R."/>
        </authorList>
    </citation>
    <scope>NUCLEOTIDE SEQUENCE [LARGE SCALE GENOMIC DNA]</scope>
    <source>
        <strain evidence="9 10">CBS 600.67</strain>
    </source>
</reference>
<evidence type="ECO:0000256" key="3">
    <source>
        <dbReference type="ARBA" id="ARBA00022989"/>
    </source>
</evidence>
<dbReference type="InterPro" id="IPR049326">
    <property type="entry name" value="Rhodopsin_dom_fungi"/>
</dbReference>
<evidence type="ECO:0000256" key="2">
    <source>
        <dbReference type="ARBA" id="ARBA00022692"/>
    </source>
</evidence>
<feature type="compositionally biased region" description="Polar residues" evidence="6">
    <location>
        <begin position="334"/>
        <end position="349"/>
    </location>
</feature>
<feature type="transmembrane region" description="Helical" evidence="7">
    <location>
        <begin position="87"/>
        <end position="110"/>
    </location>
</feature>